<keyword evidence="11" id="KW-1185">Reference proteome</keyword>
<feature type="transmembrane region" description="Helical" evidence="8">
    <location>
        <begin position="28"/>
        <end position="45"/>
    </location>
</feature>
<keyword evidence="7 8" id="KW-0131">Cell cycle</keyword>
<keyword evidence="5 8" id="KW-1133">Transmembrane helix</keyword>
<keyword evidence="4 8" id="KW-0812">Transmembrane</keyword>
<keyword evidence="3 8" id="KW-0132">Cell division</keyword>
<dbReference type="Gene3D" id="3.10.20.310">
    <property type="entry name" value="membrane protein fhac"/>
    <property type="match status" value="1"/>
</dbReference>
<dbReference type="InterPro" id="IPR034746">
    <property type="entry name" value="POTRA"/>
</dbReference>
<comment type="subcellular location">
    <subcellularLocation>
        <location evidence="8">Cell membrane</location>
        <topology evidence="8">Single-pass type II membrane protein</topology>
    </subcellularLocation>
    <subcellularLocation>
        <location evidence="1">Membrane</location>
    </subcellularLocation>
    <text evidence="8">Localizes to the division septum.</text>
</comment>
<dbReference type="PANTHER" id="PTHR37820:SF1">
    <property type="entry name" value="CELL DIVISION PROTEIN FTSQ"/>
    <property type="match status" value="1"/>
</dbReference>
<keyword evidence="2 8" id="KW-1003">Cell membrane</keyword>
<evidence type="ECO:0000259" key="9">
    <source>
        <dbReference type="PROSITE" id="PS51779"/>
    </source>
</evidence>
<dbReference type="Pfam" id="PF03799">
    <property type="entry name" value="FtsQ_DivIB_C"/>
    <property type="match status" value="1"/>
</dbReference>
<name>A0A495ACQ3_9BACI</name>
<dbReference type="RefSeq" id="WP_121202480.1">
    <property type="nucleotide sequence ID" value="NZ_RBZP01000001.1"/>
</dbReference>
<dbReference type="Pfam" id="PF08478">
    <property type="entry name" value="POTRA_1"/>
    <property type="match status" value="1"/>
</dbReference>
<dbReference type="GO" id="GO:0032153">
    <property type="term" value="C:cell division site"/>
    <property type="evidence" value="ECO:0007669"/>
    <property type="project" value="UniProtKB-UniRule"/>
</dbReference>
<comment type="caution">
    <text evidence="10">The sequence shown here is derived from an EMBL/GenBank/DDBJ whole genome shotgun (WGS) entry which is preliminary data.</text>
</comment>
<gene>
    <name evidence="8" type="primary">divIB</name>
    <name evidence="10" type="ORF">D8M06_00935</name>
</gene>
<dbReference type="HAMAP" id="MF_00912">
    <property type="entry name" value="DivIB"/>
    <property type="match status" value="1"/>
</dbReference>
<evidence type="ECO:0000256" key="7">
    <source>
        <dbReference type="ARBA" id="ARBA00023306"/>
    </source>
</evidence>
<dbReference type="GO" id="GO:0005886">
    <property type="term" value="C:plasma membrane"/>
    <property type="evidence" value="ECO:0007669"/>
    <property type="project" value="UniProtKB-SubCell"/>
</dbReference>
<evidence type="ECO:0000256" key="2">
    <source>
        <dbReference type="ARBA" id="ARBA00022475"/>
    </source>
</evidence>
<dbReference type="PROSITE" id="PS51779">
    <property type="entry name" value="POTRA"/>
    <property type="match status" value="1"/>
</dbReference>
<dbReference type="Proteomes" id="UP000269301">
    <property type="component" value="Unassembled WGS sequence"/>
</dbReference>
<dbReference type="InterPro" id="IPR050487">
    <property type="entry name" value="FtsQ_DivIB"/>
</dbReference>
<proteinExistence type="inferred from homology"/>
<dbReference type="EMBL" id="RBZP01000001">
    <property type="protein sequence ID" value="RKQ37400.1"/>
    <property type="molecule type" value="Genomic_DNA"/>
</dbReference>
<organism evidence="10 11">
    <name type="scientific">Oceanobacillus halophilus</name>
    <dbReference type="NCBI Taxonomy" id="930130"/>
    <lineage>
        <taxon>Bacteria</taxon>
        <taxon>Bacillati</taxon>
        <taxon>Bacillota</taxon>
        <taxon>Bacilli</taxon>
        <taxon>Bacillales</taxon>
        <taxon>Bacillaceae</taxon>
        <taxon>Oceanobacillus</taxon>
    </lineage>
</organism>
<evidence type="ECO:0000256" key="1">
    <source>
        <dbReference type="ARBA" id="ARBA00004370"/>
    </source>
</evidence>
<comment type="similarity">
    <text evidence="8">Belongs to the FtsQ/DivIB family. DivIB subfamily.</text>
</comment>
<evidence type="ECO:0000256" key="4">
    <source>
        <dbReference type="ARBA" id="ARBA00022692"/>
    </source>
</evidence>
<reference evidence="10 11" key="1">
    <citation type="journal article" date="2016" name="Int. J. Syst. Evol. Microbiol.">
        <title>Oceanobacillus halophilus sp. nov., a novel moderately halophilic bacterium from a hypersaline lake.</title>
        <authorList>
            <person name="Amoozegar M.A."/>
            <person name="Bagheri M."/>
            <person name="Makhdoumi A."/>
            <person name="Nikou M.M."/>
            <person name="Fazeli S.A.S."/>
            <person name="Schumann P."/>
            <person name="Sproer C."/>
            <person name="Sanchez-Porro C."/>
            <person name="Ventosa A."/>
        </authorList>
    </citation>
    <scope>NUCLEOTIDE SEQUENCE [LARGE SCALE GENOMIC DNA]</scope>
    <source>
        <strain evidence="10 11">DSM 23996</strain>
    </source>
</reference>
<evidence type="ECO:0000256" key="8">
    <source>
        <dbReference type="HAMAP-Rule" id="MF_00912"/>
    </source>
</evidence>
<dbReference type="OrthoDB" id="1819027at2"/>
<dbReference type="InterPro" id="IPR013685">
    <property type="entry name" value="POTRA_FtsQ_type"/>
</dbReference>
<dbReference type="GO" id="GO:0043093">
    <property type="term" value="P:FtsZ-dependent cytokinesis"/>
    <property type="evidence" value="ECO:0007669"/>
    <property type="project" value="UniProtKB-UniRule"/>
</dbReference>
<feature type="domain" description="POTRA" evidence="9">
    <location>
        <begin position="50"/>
        <end position="118"/>
    </location>
</feature>
<comment type="function">
    <text evidence="8">Cell division protein that may be involved in stabilizing or promoting the assembly of the division complex.</text>
</comment>
<dbReference type="InterPro" id="IPR005548">
    <property type="entry name" value="Cell_div_FtsQ/DivIB_C"/>
</dbReference>
<keyword evidence="6 8" id="KW-0472">Membrane</keyword>
<protein>
    <recommendedName>
        <fullName evidence="8">Cell division protein DivIB</fullName>
    </recommendedName>
</protein>
<evidence type="ECO:0000313" key="10">
    <source>
        <dbReference type="EMBL" id="RKQ37400.1"/>
    </source>
</evidence>
<evidence type="ECO:0000256" key="3">
    <source>
        <dbReference type="ARBA" id="ARBA00022618"/>
    </source>
</evidence>
<dbReference type="Gene3D" id="3.40.50.10960">
    <property type="match status" value="1"/>
</dbReference>
<sequence>MSKKNIVSIEDRIPKLKQARKKKANQRLIFYLSIFFFLISVIVYVQSPLSHVKTINVQGNVHMNESEIIHLSQLSSDTNIWMIDFGSIKTAIKNNPIVDDVEVSRNLPWTVNIEITEHNVIGYLKDENNYFPILATGVVLNDMGQATYNGNSPMLVDFSNDEVITRMAKELNELPGSIANLISEIHWKPTEDNENNIFIYMNDGYMVDGTIRNFSERMKVYPSIVSQLEPDAEGIIHIGVGVYFESFEPNASDENDLEEIPEESLE</sequence>
<dbReference type="PANTHER" id="PTHR37820">
    <property type="entry name" value="CELL DIVISION PROTEIN DIVIB"/>
    <property type="match status" value="1"/>
</dbReference>
<evidence type="ECO:0000256" key="5">
    <source>
        <dbReference type="ARBA" id="ARBA00022989"/>
    </source>
</evidence>
<dbReference type="InterPro" id="IPR026580">
    <property type="entry name" value="DivIB"/>
</dbReference>
<dbReference type="AlphaFoldDB" id="A0A495ACQ3"/>
<accession>A0A495ACQ3</accession>
<evidence type="ECO:0000313" key="11">
    <source>
        <dbReference type="Proteomes" id="UP000269301"/>
    </source>
</evidence>
<evidence type="ECO:0000256" key="6">
    <source>
        <dbReference type="ARBA" id="ARBA00023136"/>
    </source>
</evidence>